<feature type="compositionally biased region" description="Basic and acidic residues" evidence="2">
    <location>
        <begin position="118"/>
        <end position="130"/>
    </location>
</feature>
<dbReference type="AlphaFoldDB" id="A0A7S4P0C9"/>
<evidence type="ECO:0000256" key="1">
    <source>
        <dbReference type="SAM" id="Coils"/>
    </source>
</evidence>
<accession>A0A7S4P0C9</accession>
<protein>
    <submittedName>
        <fullName evidence="3">Uncharacterized protein</fullName>
    </submittedName>
</protein>
<feature type="region of interest" description="Disordered" evidence="2">
    <location>
        <begin position="1"/>
        <end position="23"/>
    </location>
</feature>
<reference evidence="3" key="1">
    <citation type="submission" date="2021-01" db="EMBL/GenBank/DDBJ databases">
        <authorList>
            <person name="Corre E."/>
            <person name="Pelletier E."/>
            <person name="Niang G."/>
            <person name="Scheremetjew M."/>
            <person name="Finn R."/>
            <person name="Kale V."/>
            <person name="Holt S."/>
            <person name="Cochrane G."/>
            <person name="Meng A."/>
            <person name="Brown T."/>
            <person name="Cohen L."/>
        </authorList>
    </citation>
    <scope>NUCLEOTIDE SEQUENCE</scope>
    <source>
        <strain evidence="3">CCMP 2712</strain>
    </source>
</reference>
<feature type="compositionally biased region" description="Basic and acidic residues" evidence="2">
    <location>
        <begin position="166"/>
        <end position="196"/>
    </location>
</feature>
<dbReference type="EMBL" id="HBKN01033896">
    <property type="protein sequence ID" value="CAE2319658.1"/>
    <property type="molecule type" value="Transcribed_RNA"/>
</dbReference>
<gene>
    <name evidence="3" type="ORF">GTHE00462_LOCUS26420</name>
</gene>
<keyword evidence="1" id="KW-0175">Coiled coil</keyword>
<evidence type="ECO:0000313" key="3">
    <source>
        <dbReference type="EMBL" id="CAE2319658.1"/>
    </source>
</evidence>
<evidence type="ECO:0000256" key="2">
    <source>
        <dbReference type="SAM" id="MobiDB-lite"/>
    </source>
</evidence>
<name>A0A7S4P0C9_GUITH</name>
<organism evidence="3">
    <name type="scientific">Guillardia theta</name>
    <name type="common">Cryptophyte</name>
    <name type="synonym">Cryptomonas phi</name>
    <dbReference type="NCBI Taxonomy" id="55529"/>
    <lineage>
        <taxon>Eukaryota</taxon>
        <taxon>Cryptophyceae</taxon>
        <taxon>Pyrenomonadales</taxon>
        <taxon>Geminigeraceae</taxon>
        <taxon>Guillardia</taxon>
    </lineage>
</organism>
<feature type="region of interest" description="Disordered" evidence="2">
    <location>
        <begin position="105"/>
        <end position="196"/>
    </location>
</feature>
<sequence length="432" mass="48129">MSSFTPSSATTRSKLSQSCGTGTSKSLQFEKLQEVIDAYPHLSVAARAALLESPWTKGNKNDENQMFGSAKKRAGKLVASRALQFDTPKKMNSSQDRIPLSLMDINKDSSPHVNVQKRTGDEHSKALDIGKRKRLSYPKPENPEDENVTQLLLTSYSSQCDQEEDAASRQEAAKMDKTHVQVESDETRKEDTKDGSLDVAATLPESASLPKSELPPLTIDELLSIAQPTACQAEVERDCSDSPVPSIKSSSLPDEIEIETYSLLVTEAMDQVKHNVLLNFTNSLEIDLQGCGAVNTREGSCDGNEVDELECSEKKMTSETREAEAAEEHNVDNIGFHSPSFRFQSDKEEWLKTVNQNLEGISFDLNTLKTTIDVLQSEKRLLQNKLEELEAEVSKTQNSMMIPNEEFRSLESRYLILKIKRVTDDFLQVKST</sequence>
<feature type="coiled-coil region" evidence="1">
    <location>
        <begin position="365"/>
        <end position="399"/>
    </location>
</feature>
<feature type="compositionally biased region" description="Polar residues" evidence="2">
    <location>
        <begin position="148"/>
        <end position="160"/>
    </location>
</feature>
<proteinExistence type="predicted"/>